<name>A0A5N4CZ53_CAMDR</name>
<dbReference type="AlphaFoldDB" id="A0A5N4CZ53"/>
<proteinExistence type="predicted"/>
<keyword evidence="2" id="KW-1185">Reference proteome</keyword>
<accession>A0A5N4CZ53</accession>
<protein>
    <submittedName>
        <fullName evidence="1">Uncharacterized protein</fullName>
    </submittedName>
</protein>
<dbReference type="Proteomes" id="UP000299084">
    <property type="component" value="Unassembled WGS sequence"/>
</dbReference>
<sequence>MCLTWNVGTGPITGDVVSKHSILHKEKQLTGAHGEFSAEPGP</sequence>
<reference evidence="1 2" key="1">
    <citation type="journal article" date="2019" name="Mol. Ecol. Resour.">
        <title>Improving Illumina assemblies with Hi-C and long reads: an example with the North African dromedary.</title>
        <authorList>
            <person name="Elbers J.P."/>
            <person name="Rogers M.F."/>
            <person name="Perelman P.L."/>
            <person name="Proskuryakova A.A."/>
            <person name="Serdyukova N.A."/>
            <person name="Johnson W.E."/>
            <person name="Horin P."/>
            <person name="Corander J."/>
            <person name="Murphy D."/>
            <person name="Burger P.A."/>
        </authorList>
    </citation>
    <scope>NUCLEOTIDE SEQUENCE [LARGE SCALE GENOMIC DNA]</scope>
    <source>
        <strain evidence="1">Drom800</strain>
        <tissue evidence="1">Blood</tissue>
    </source>
</reference>
<organism evidence="1 2">
    <name type="scientific">Camelus dromedarius</name>
    <name type="common">Dromedary</name>
    <name type="synonym">Arabian camel</name>
    <dbReference type="NCBI Taxonomy" id="9838"/>
    <lineage>
        <taxon>Eukaryota</taxon>
        <taxon>Metazoa</taxon>
        <taxon>Chordata</taxon>
        <taxon>Craniata</taxon>
        <taxon>Vertebrata</taxon>
        <taxon>Euteleostomi</taxon>
        <taxon>Mammalia</taxon>
        <taxon>Eutheria</taxon>
        <taxon>Laurasiatheria</taxon>
        <taxon>Artiodactyla</taxon>
        <taxon>Tylopoda</taxon>
        <taxon>Camelidae</taxon>
        <taxon>Camelus</taxon>
    </lineage>
</organism>
<gene>
    <name evidence="1" type="ORF">Cadr_000020673</name>
</gene>
<dbReference type="EMBL" id="JWIN03000017">
    <property type="protein sequence ID" value="KAB1264067.1"/>
    <property type="molecule type" value="Genomic_DNA"/>
</dbReference>
<evidence type="ECO:0000313" key="2">
    <source>
        <dbReference type="Proteomes" id="UP000299084"/>
    </source>
</evidence>
<evidence type="ECO:0000313" key="1">
    <source>
        <dbReference type="EMBL" id="KAB1264067.1"/>
    </source>
</evidence>
<comment type="caution">
    <text evidence="1">The sequence shown here is derived from an EMBL/GenBank/DDBJ whole genome shotgun (WGS) entry which is preliminary data.</text>
</comment>